<keyword evidence="8" id="KW-0547">Nucleotide-binding</keyword>
<evidence type="ECO:0000256" key="9">
    <source>
        <dbReference type="ARBA" id="ARBA00022842"/>
    </source>
</evidence>
<evidence type="ECO:0000256" key="11">
    <source>
        <dbReference type="RuleBase" id="RU003953"/>
    </source>
</evidence>
<evidence type="ECO:0000256" key="8">
    <source>
        <dbReference type="ARBA" id="ARBA00022741"/>
    </source>
</evidence>
<dbReference type="Pfam" id="PF12627">
    <property type="entry name" value="PolyA_pol_RNAbd"/>
    <property type="match status" value="1"/>
</dbReference>
<dbReference type="SUPFAM" id="SSF81301">
    <property type="entry name" value="Nucleotidyltransferase"/>
    <property type="match status" value="1"/>
</dbReference>
<dbReference type="InterPro" id="IPR002646">
    <property type="entry name" value="PolA_pol_head_dom"/>
</dbReference>
<keyword evidence="7" id="KW-0479">Metal-binding</keyword>
<evidence type="ECO:0000256" key="1">
    <source>
        <dbReference type="ARBA" id="ARBA00001946"/>
    </source>
</evidence>
<dbReference type="InterPro" id="IPR003607">
    <property type="entry name" value="HD/PDEase_dom"/>
</dbReference>
<dbReference type="SUPFAM" id="SSF81891">
    <property type="entry name" value="Poly A polymerase C-terminal region-like"/>
    <property type="match status" value="1"/>
</dbReference>
<dbReference type="PANTHER" id="PTHR47545">
    <property type="entry name" value="MULTIFUNCTIONAL CCA PROTEIN"/>
    <property type="match status" value="1"/>
</dbReference>
<sequence>MPHRVKLPAFPPGALLVGGAARDLLRGQMPSDYDWAAPDPAQAARWTAGTGGAAFPLDERRGHWRAIVGGVQHDFVPLPADLGSELLRRDFTVNALAMDQAGRVTDPAGGLTDLRRRSLRMISEQNLRDDPLRLLRAARLSTTLDFRLEAQTRLSVQHLAAEALAQHWPLPAAERSGAELNALLLSDRAASGVLLLKELNLLALYLPELLEGAGVVQGGFHHLDVLHHNIEALHQLLARFPDADLALRWATLLHDVGKPRTRGVNPNTGRNTYYGHAEVGAQMTAEMLTRLKQPRGLTERVSALVGAHMVHLPTTEREASRFVHRRRPLLPDLLGLMLADREASRGPHSTPQTRLAYQLGFEQILSAQQERPAPPPPLLSGRQVMALLNIPPGPVVGEVIRAVNEAAALGDIRTPAEAEAFVQAGRDSFMSNQSGPQQVDSQT</sequence>
<feature type="domain" description="Poly A polymerase head" evidence="12">
    <location>
        <begin position="82"/>
        <end position="120"/>
    </location>
</feature>
<dbReference type="InterPro" id="IPR006675">
    <property type="entry name" value="HDIG_dom"/>
</dbReference>
<accession>A0ABY5YCG3</accession>
<keyword evidence="9" id="KW-0460">Magnesium</keyword>
<reference evidence="15" key="1">
    <citation type="submission" date="2022-09" db="EMBL/GenBank/DDBJ databases">
        <title>genome sequence of Deinococcus rubellus.</title>
        <authorList>
            <person name="Srinivasan S."/>
        </authorList>
    </citation>
    <scope>NUCLEOTIDE SEQUENCE</scope>
    <source>
        <strain evidence="15">Ant6</strain>
    </source>
</reference>
<dbReference type="InterPro" id="IPR032828">
    <property type="entry name" value="PolyA_RNA-bd"/>
</dbReference>
<evidence type="ECO:0000256" key="3">
    <source>
        <dbReference type="ARBA" id="ARBA00022555"/>
    </source>
</evidence>
<organism evidence="15 16">
    <name type="scientific">Deinococcus rubellus</name>
    <dbReference type="NCBI Taxonomy" id="1889240"/>
    <lineage>
        <taxon>Bacteria</taxon>
        <taxon>Thermotogati</taxon>
        <taxon>Deinococcota</taxon>
        <taxon>Deinococci</taxon>
        <taxon>Deinococcales</taxon>
        <taxon>Deinococcaceae</taxon>
        <taxon>Deinococcus</taxon>
    </lineage>
</organism>
<evidence type="ECO:0000256" key="6">
    <source>
        <dbReference type="ARBA" id="ARBA00022695"/>
    </source>
</evidence>
<keyword evidence="10 11" id="KW-0694">RNA-binding</keyword>
<feature type="domain" description="HD" evidence="13">
    <location>
        <begin position="242"/>
        <end position="341"/>
    </location>
</feature>
<dbReference type="EMBL" id="CP104213">
    <property type="protein sequence ID" value="UWX62734.1"/>
    <property type="molecule type" value="Genomic_DNA"/>
</dbReference>
<keyword evidence="6" id="KW-0548">Nucleotidyltransferase</keyword>
<dbReference type="PANTHER" id="PTHR47545:SF2">
    <property type="entry name" value="CC-ADDING TRNA NUCLEOTIDYLTRANSFERASE"/>
    <property type="match status" value="1"/>
</dbReference>
<evidence type="ECO:0000256" key="5">
    <source>
        <dbReference type="ARBA" id="ARBA00022694"/>
    </source>
</evidence>
<name>A0ABY5YCG3_9DEIO</name>
<proteinExistence type="inferred from homology"/>
<dbReference type="Gene3D" id="3.30.460.10">
    <property type="entry name" value="Beta Polymerase, domain 2"/>
    <property type="match status" value="1"/>
</dbReference>
<dbReference type="RefSeq" id="WP_260559029.1">
    <property type="nucleotide sequence ID" value="NZ_BAABEC010000059.1"/>
</dbReference>
<dbReference type="Pfam" id="PF01966">
    <property type="entry name" value="HD"/>
    <property type="match status" value="1"/>
</dbReference>
<gene>
    <name evidence="15" type="ORF">N0D28_08100</name>
</gene>
<protein>
    <submittedName>
        <fullName evidence="15">HD domain-containing protein</fullName>
    </submittedName>
</protein>
<comment type="cofactor">
    <cofactor evidence="1">
        <name>Mg(2+)</name>
        <dbReference type="ChEBI" id="CHEBI:18420"/>
    </cofactor>
</comment>
<keyword evidence="16" id="KW-1185">Reference proteome</keyword>
<evidence type="ECO:0000256" key="4">
    <source>
        <dbReference type="ARBA" id="ARBA00022679"/>
    </source>
</evidence>
<evidence type="ECO:0000313" key="16">
    <source>
        <dbReference type="Proteomes" id="UP001060261"/>
    </source>
</evidence>
<keyword evidence="5" id="KW-0819">tRNA processing</keyword>
<feature type="domain" description="tRNA nucleotidyltransferase/poly(A) polymerase RNA and SrmB- binding" evidence="14">
    <location>
        <begin position="172"/>
        <end position="209"/>
    </location>
</feature>
<dbReference type="CDD" id="cd00077">
    <property type="entry name" value="HDc"/>
    <property type="match status" value="1"/>
</dbReference>
<dbReference type="Pfam" id="PF01743">
    <property type="entry name" value="PolyA_pol"/>
    <property type="match status" value="1"/>
</dbReference>
<dbReference type="Gene3D" id="1.10.3090.10">
    <property type="entry name" value="cca-adding enzyme, domain 2"/>
    <property type="match status" value="1"/>
</dbReference>
<dbReference type="InterPro" id="IPR050124">
    <property type="entry name" value="tRNA_CCA-adding_enzyme"/>
</dbReference>
<evidence type="ECO:0000259" key="14">
    <source>
        <dbReference type="Pfam" id="PF12627"/>
    </source>
</evidence>
<dbReference type="Proteomes" id="UP001060261">
    <property type="component" value="Chromosome"/>
</dbReference>
<dbReference type="NCBIfam" id="TIGR00277">
    <property type="entry name" value="HDIG"/>
    <property type="match status" value="1"/>
</dbReference>
<evidence type="ECO:0000259" key="13">
    <source>
        <dbReference type="Pfam" id="PF01966"/>
    </source>
</evidence>
<keyword evidence="3" id="KW-0820">tRNA-binding</keyword>
<evidence type="ECO:0000259" key="12">
    <source>
        <dbReference type="Pfam" id="PF01743"/>
    </source>
</evidence>
<evidence type="ECO:0000313" key="15">
    <source>
        <dbReference type="EMBL" id="UWX62734.1"/>
    </source>
</evidence>
<dbReference type="InterPro" id="IPR043519">
    <property type="entry name" value="NT_sf"/>
</dbReference>
<evidence type="ECO:0000256" key="10">
    <source>
        <dbReference type="ARBA" id="ARBA00022884"/>
    </source>
</evidence>
<dbReference type="InterPro" id="IPR006674">
    <property type="entry name" value="HD_domain"/>
</dbReference>
<comment type="similarity">
    <text evidence="2 11">Belongs to the tRNA nucleotidyltransferase/poly(A) polymerase family.</text>
</comment>
<evidence type="ECO:0000256" key="7">
    <source>
        <dbReference type="ARBA" id="ARBA00022723"/>
    </source>
</evidence>
<keyword evidence="4 11" id="KW-0808">Transferase</keyword>
<evidence type="ECO:0000256" key="2">
    <source>
        <dbReference type="ARBA" id="ARBA00007265"/>
    </source>
</evidence>